<dbReference type="AlphaFoldDB" id="C2XZB1"/>
<dbReference type="HOGENOM" id="CLU_092305_0_0_9"/>
<organism evidence="1">
    <name type="scientific">Bacillus mycoides</name>
    <dbReference type="NCBI Taxonomy" id="1405"/>
    <lineage>
        <taxon>Bacteria</taxon>
        <taxon>Bacillati</taxon>
        <taxon>Bacillota</taxon>
        <taxon>Bacilli</taxon>
        <taxon>Bacillales</taxon>
        <taxon>Bacillaceae</taxon>
        <taxon>Bacillus</taxon>
        <taxon>Bacillus cereus group</taxon>
    </lineage>
</organism>
<comment type="caution">
    <text evidence="1">The sequence shown here is derived from an EMBL/GenBank/DDBJ whole genome shotgun (WGS) entry which is preliminary data.</text>
</comment>
<proteinExistence type="predicted"/>
<dbReference type="Pfam" id="PF06691">
    <property type="entry name" value="DUF1189"/>
    <property type="match status" value="1"/>
</dbReference>
<dbReference type="EMBL" id="ACMP01000112">
    <property type="protein sequence ID" value="EEL68954.1"/>
    <property type="molecule type" value="Genomic_DNA"/>
</dbReference>
<sequence>MILYIHKGSESMSIFTQLAKSVYSPKDMALFRFQKIGKTILYIMLLCLITTIPRTFLYGSVIQDGVNMVNKVIEKDLPDFKIENGELTADIDQPIEKEDGNALFVFDPNSTDLEKYQNKTGLFVLKDKVVSMGNGQTQTYSYNDLLGASLEKKDLQDFISLFDSIYPILLFVIGFLLYLFQLFITFVGVTLLAFIGSAMSGQRKLSYKQVWTLTAYSYTIPTIFFMIMDLFKINVPGATFIYIAVVLIVLYLTIKEVPKPKEKQEL</sequence>
<protein>
    <submittedName>
        <fullName evidence="1">Uncharacterized protein</fullName>
    </submittedName>
</protein>
<reference evidence="1" key="1">
    <citation type="journal article" date="2012" name="Genome Res.">
        <title>Genomic characterization of the Bacillus cereus sensu lato species: Backdrop to the evolution of Bacillus anthracis.</title>
        <authorList>
            <person name="Zwick M.E."/>
            <person name="Joseph S.J."/>
            <person name="Didelot X."/>
            <person name="Chen P.E."/>
            <person name="Bishop-Lilly K.A."/>
            <person name="Stewart A.C."/>
            <person name="Willner K."/>
            <person name="Nolan N."/>
            <person name="Lentz S."/>
            <person name="Thomason M.K."/>
            <person name="Sozhamannan S."/>
            <person name="Mateczun A.J."/>
            <person name="Du L."/>
            <person name="Read T.D."/>
        </authorList>
    </citation>
    <scope>NUCLEOTIDE SEQUENCE [LARGE SCALE GENOMIC DNA]</scope>
    <source>
        <strain evidence="1">AH603</strain>
    </source>
</reference>
<accession>C2Q0X9</accession>
<gene>
    <name evidence="1" type="ORF">bcere0026_40450</name>
</gene>
<accession>C2XZB1</accession>
<dbReference type="InterPro" id="IPR009574">
    <property type="entry name" value="DUF1189"/>
</dbReference>
<name>C2XZB1_BACMY</name>
<dbReference type="Proteomes" id="UP000001753">
    <property type="component" value="Chromosome"/>
</dbReference>
<evidence type="ECO:0000313" key="1">
    <source>
        <dbReference type="EMBL" id="EEL68954.1"/>
    </source>
</evidence>